<reference evidence="1" key="1">
    <citation type="submission" date="2017-03" db="EMBL/GenBank/DDBJ databases">
        <title>The mitochondrial genome of the carnivorous plant Utricularia reniformis (Lentibulariaceae): structure, comparative analysis and evolutionary landmarks.</title>
        <authorList>
            <person name="Silva S.R."/>
            <person name="Alvarenga D.O."/>
            <person name="Michael T.P."/>
            <person name="Miranda V.F.O."/>
            <person name="Varani A.M."/>
        </authorList>
    </citation>
    <scope>NUCLEOTIDE SEQUENCE</scope>
</reference>
<sequence>MKAESSHLLWGSLPRPDSDSYRTKPIFSNSSAFDLLTANPTYNFLWICRLRKQWREVLSYSGILFKSQILHSRSKLLPKKLVITSSKLYRD</sequence>
<geneLocation type="mitochondrion" evidence="1"/>
<keyword evidence="1" id="KW-0496">Mitochondrion</keyword>
<protein>
    <submittedName>
        <fullName evidence="1">Uncharacterized protein</fullName>
    </submittedName>
</protein>
<accession>A0A1Y0B0I0</accession>
<evidence type="ECO:0000313" key="1">
    <source>
        <dbReference type="EMBL" id="ART30881.1"/>
    </source>
</evidence>
<gene>
    <name evidence="1" type="ORF">AEK19_MT0626</name>
</gene>
<dbReference type="EMBL" id="KY774314">
    <property type="protein sequence ID" value="ART30881.1"/>
    <property type="molecule type" value="Genomic_DNA"/>
</dbReference>
<dbReference type="AlphaFoldDB" id="A0A1Y0B0I0"/>
<proteinExistence type="predicted"/>
<name>A0A1Y0B0I0_9LAMI</name>
<organism evidence="1">
    <name type="scientific">Utricularia reniformis</name>
    <dbReference type="NCBI Taxonomy" id="192314"/>
    <lineage>
        <taxon>Eukaryota</taxon>
        <taxon>Viridiplantae</taxon>
        <taxon>Streptophyta</taxon>
        <taxon>Embryophyta</taxon>
        <taxon>Tracheophyta</taxon>
        <taxon>Spermatophyta</taxon>
        <taxon>Magnoliopsida</taxon>
        <taxon>eudicotyledons</taxon>
        <taxon>Gunneridae</taxon>
        <taxon>Pentapetalae</taxon>
        <taxon>asterids</taxon>
        <taxon>lamiids</taxon>
        <taxon>Lamiales</taxon>
        <taxon>Lentibulariaceae</taxon>
        <taxon>Utricularia</taxon>
    </lineage>
</organism>